<evidence type="ECO:0000313" key="2">
    <source>
        <dbReference type="EMBL" id="SFI85552.1"/>
    </source>
</evidence>
<dbReference type="Gene3D" id="3.30.420.10">
    <property type="entry name" value="Ribonuclease H-like superfamily/Ribonuclease H"/>
    <property type="match status" value="1"/>
</dbReference>
<proteinExistence type="predicted"/>
<dbReference type="InterPro" id="IPR036397">
    <property type="entry name" value="RNaseH_sf"/>
</dbReference>
<dbReference type="InterPro" id="IPR013520">
    <property type="entry name" value="Ribonucl_H"/>
</dbReference>
<evidence type="ECO:0000259" key="1">
    <source>
        <dbReference type="SMART" id="SM00479"/>
    </source>
</evidence>
<gene>
    <name evidence="2" type="ORF">SAMN05216561_11419</name>
</gene>
<organism evidence="2 3">
    <name type="scientific">Nocardioides psychrotolerans</name>
    <dbReference type="NCBI Taxonomy" id="1005945"/>
    <lineage>
        <taxon>Bacteria</taxon>
        <taxon>Bacillati</taxon>
        <taxon>Actinomycetota</taxon>
        <taxon>Actinomycetes</taxon>
        <taxon>Propionibacteriales</taxon>
        <taxon>Nocardioidaceae</taxon>
        <taxon>Nocardioides</taxon>
    </lineage>
</organism>
<dbReference type="EMBL" id="FOQG01000014">
    <property type="protein sequence ID" value="SFI85552.1"/>
    <property type="molecule type" value="Genomic_DNA"/>
</dbReference>
<accession>A0A1I3LLF6</accession>
<feature type="domain" description="Exonuclease" evidence="1">
    <location>
        <begin position="10"/>
        <end position="242"/>
    </location>
</feature>
<dbReference type="Proteomes" id="UP000198649">
    <property type="component" value="Unassembled WGS sequence"/>
</dbReference>
<protein>
    <submittedName>
        <fullName evidence="2">DNA polymerase-3 subunit epsilon</fullName>
    </submittedName>
</protein>
<keyword evidence="3" id="KW-1185">Reference proteome</keyword>
<dbReference type="RefSeq" id="WP_091115330.1">
    <property type="nucleotide sequence ID" value="NZ_BKAF01000017.1"/>
</dbReference>
<reference evidence="2 3" key="1">
    <citation type="submission" date="2016-10" db="EMBL/GenBank/DDBJ databases">
        <authorList>
            <person name="de Groot N.N."/>
        </authorList>
    </citation>
    <scope>NUCLEOTIDE SEQUENCE [LARGE SCALE GENOMIC DNA]</scope>
    <source>
        <strain evidence="2 3">CGMCC 1.11156</strain>
    </source>
</reference>
<dbReference type="SMART" id="SM00479">
    <property type="entry name" value="EXOIII"/>
    <property type="match status" value="1"/>
</dbReference>
<dbReference type="AlphaFoldDB" id="A0A1I3LLF6"/>
<evidence type="ECO:0000313" key="3">
    <source>
        <dbReference type="Proteomes" id="UP000198649"/>
    </source>
</evidence>
<dbReference type="GO" id="GO:0004527">
    <property type="term" value="F:exonuclease activity"/>
    <property type="evidence" value="ECO:0007669"/>
    <property type="project" value="UniProtKB-ARBA"/>
</dbReference>
<name>A0A1I3LLF6_9ACTN</name>
<dbReference type="SUPFAM" id="SSF53098">
    <property type="entry name" value="Ribonuclease H-like"/>
    <property type="match status" value="1"/>
</dbReference>
<dbReference type="OrthoDB" id="190275at2"/>
<sequence length="301" mass="32417">MSAPKWHDLPLVAFDTETTGIDLAEARIVTAAIVHMTPGQRPRAMRWLIDPGVEIPDEAAAIHGWTTDRIAQTIGRPGWAHRTMVDSTGKTVTSLIPAHAAVFEITAQLGAAMGREAGVVIQNAAYDLTLLEAENGRYDVPTLSSRPAGVTGVVDPMVIEKQFDPYRKACYKAAGCNPEESHHECGGCRGGKVKCGGCGSTDRKLESLCGHYGVRHGGAHDAADDAVAAARLLRKLLEAWPQVAAWKLATLHHHEVAWRREQMDGLRSFFDRVGKDHDGCCGAWPLHDDACAGAHRQAVAA</sequence>
<dbReference type="InterPro" id="IPR012337">
    <property type="entry name" value="RNaseH-like_sf"/>
</dbReference>
<dbReference type="STRING" id="1005945.SAMN05216561_11419"/>
<dbReference type="GO" id="GO:0003676">
    <property type="term" value="F:nucleic acid binding"/>
    <property type="evidence" value="ECO:0007669"/>
    <property type="project" value="InterPro"/>
</dbReference>